<dbReference type="Proteomes" id="UP000236075">
    <property type="component" value="Unassembled WGS sequence"/>
</dbReference>
<protein>
    <submittedName>
        <fullName evidence="1">Uncharacterized protein</fullName>
    </submittedName>
</protein>
<name>A0AAX0WMJ6_9BACT</name>
<organism evidence="1 2">
    <name type="scientific">Akkermansia muciniphila</name>
    <dbReference type="NCBI Taxonomy" id="239935"/>
    <lineage>
        <taxon>Bacteria</taxon>
        <taxon>Pseudomonadati</taxon>
        <taxon>Verrucomicrobiota</taxon>
        <taxon>Verrucomicrobiia</taxon>
        <taxon>Verrucomicrobiales</taxon>
        <taxon>Akkermansiaceae</taxon>
        <taxon>Akkermansia</taxon>
    </lineage>
</organism>
<comment type="caution">
    <text evidence="1">The sequence shown here is derived from an EMBL/GenBank/DDBJ whole genome shotgun (WGS) entry which is preliminary data.</text>
</comment>
<dbReference type="AlphaFoldDB" id="A0AAX0WMJ6"/>
<evidence type="ECO:0000313" key="1">
    <source>
        <dbReference type="EMBL" id="PND03672.1"/>
    </source>
</evidence>
<proteinExistence type="predicted"/>
<evidence type="ECO:0000313" key="2">
    <source>
        <dbReference type="Proteomes" id="UP000236075"/>
    </source>
</evidence>
<reference evidence="1 2" key="1">
    <citation type="journal article" date="2017" name="BMC Genomics">
        <title>Genome sequencing of 39 Akkermansia muciniphila isolates reveals its population structure, genomic and functional diverisity, and global distribution in mammalian gut microbiotas.</title>
        <authorList>
            <person name="Guo X."/>
            <person name="Li S."/>
            <person name="Zhang J."/>
            <person name="Wu F."/>
            <person name="Li X."/>
            <person name="Wu D."/>
            <person name="Zhang M."/>
            <person name="Ou Z."/>
            <person name="Jie Z."/>
            <person name="Yan Q."/>
            <person name="Li P."/>
            <person name="Yi J."/>
            <person name="Peng Y."/>
        </authorList>
    </citation>
    <scope>NUCLEOTIDE SEQUENCE [LARGE SCALE GENOMIC DNA]</scope>
    <source>
        <strain evidence="1 2">GP28</strain>
    </source>
</reference>
<gene>
    <name evidence="1" type="ORF">CXT95_02425</name>
</gene>
<dbReference type="EMBL" id="PJLB01000005">
    <property type="protein sequence ID" value="PND03672.1"/>
    <property type="molecule type" value="Genomic_DNA"/>
</dbReference>
<accession>A0AAX0WMJ6</accession>
<sequence length="64" mass="7590">MFRLQLMQCFPIKEKEEKYLRATIRRQGNPRLPAGTDGSLGTRTRDAETKAFHVLFYLYEFTFT</sequence>